<dbReference type="AlphaFoldDB" id="A0AAJ7WHD8"/>
<evidence type="ECO:0000313" key="2">
    <source>
        <dbReference type="Proteomes" id="UP000694867"/>
    </source>
</evidence>
<evidence type="ECO:0000313" key="3">
    <source>
        <dbReference type="RefSeq" id="XP_028967156.1"/>
    </source>
</evidence>
<keyword evidence="2" id="KW-1185">Reference proteome</keyword>
<dbReference type="RefSeq" id="XP_028967156.1">
    <property type="nucleotide sequence ID" value="XM_029111323.1"/>
</dbReference>
<proteinExistence type="predicted"/>
<name>A0AAJ7WHD8_9ACAR</name>
<dbReference type="KEGG" id="goe:100898788"/>
<gene>
    <name evidence="3" type="primary">LOC100898788</name>
</gene>
<protein>
    <submittedName>
        <fullName evidence="3">Uncharacterized protein LOC100898788</fullName>
    </submittedName>
</protein>
<feature type="region of interest" description="Disordered" evidence="1">
    <location>
        <begin position="126"/>
        <end position="145"/>
    </location>
</feature>
<evidence type="ECO:0000256" key="1">
    <source>
        <dbReference type="SAM" id="MobiDB-lite"/>
    </source>
</evidence>
<organism evidence="2 3">
    <name type="scientific">Galendromus occidentalis</name>
    <name type="common">western predatory mite</name>
    <dbReference type="NCBI Taxonomy" id="34638"/>
    <lineage>
        <taxon>Eukaryota</taxon>
        <taxon>Metazoa</taxon>
        <taxon>Ecdysozoa</taxon>
        <taxon>Arthropoda</taxon>
        <taxon>Chelicerata</taxon>
        <taxon>Arachnida</taxon>
        <taxon>Acari</taxon>
        <taxon>Parasitiformes</taxon>
        <taxon>Mesostigmata</taxon>
        <taxon>Gamasina</taxon>
        <taxon>Phytoseioidea</taxon>
        <taxon>Phytoseiidae</taxon>
        <taxon>Typhlodrominae</taxon>
        <taxon>Galendromus</taxon>
    </lineage>
</organism>
<reference evidence="3" key="1">
    <citation type="submission" date="2025-08" db="UniProtKB">
        <authorList>
            <consortium name="RefSeq"/>
        </authorList>
    </citation>
    <scope>IDENTIFICATION</scope>
</reference>
<dbReference type="GeneID" id="100898788"/>
<sequence length="180" mass="20835">MERRRHYDHSNWSPDSGRTWTYSSGDASEQCAAFMDAINCTDAVCEVRDERLQEELQLWLQRFASLQLVGTSLNKMNGSALKLTDPRVAQIPLDFDPPRKKRWSVEDEKLRHVLIEKLADSLRIEEWERSSDSEPSQSAPENALDRRRLSSQLSKAFQIFARTTDLPQIDASTVDNRVYY</sequence>
<accession>A0AAJ7WHD8</accession>
<dbReference type="Proteomes" id="UP000694867">
    <property type="component" value="Unplaced"/>
</dbReference>